<name>A0A2M8KTY6_9BACT</name>
<dbReference type="CDD" id="cd01425">
    <property type="entry name" value="RPS2"/>
    <property type="match status" value="1"/>
</dbReference>
<dbReference type="Pfam" id="PF00318">
    <property type="entry name" value="Ribosomal_S2"/>
    <property type="match status" value="1"/>
</dbReference>
<evidence type="ECO:0000256" key="3">
    <source>
        <dbReference type="ARBA" id="ARBA00023274"/>
    </source>
</evidence>
<dbReference type="InterPro" id="IPR023591">
    <property type="entry name" value="Ribosomal_uS2_flav_dom_sf"/>
</dbReference>
<dbReference type="AlphaFoldDB" id="A0A2M8KTY6"/>
<sequence length="271" mass="31085">MVNLDPKKLLELGGHFGHKVSRTNPKAKKYVYSAQSGISIIDLFKTVELGEHAATKLETAGKDGKTLLVIASKKVAKNVVSKLCEDLKVPYLCEKWVGGFFTNFEEIHKNIQKAKDWIEEQKTGGWDSMLKHERVKLEKELHKVLKIYKGVLSLDKIPDAVLIVDIKKEKNALSESMKVQERQRLQDFEQLMSFAILDTNVNPDVVQYPIMINDDTEQTIEYIFTYLIHAYIDGRKKFQASEEKRIAGEEKKAQKVKEAQEKAEKKIHEKI</sequence>
<dbReference type="Gene3D" id="3.40.50.10490">
    <property type="entry name" value="Glucose-6-phosphate isomerase like protein, domain 1"/>
    <property type="match status" value="1"/>
</dbReference>
<evidence type="ECO:0000313" key="7">
    <source>
        <dbReference type="EMBL" id="PJE63333.1"/>
    </source>
</evidence>
<dbReference type="SUPFAM" id="SSF52313">
    <property type="entry name" value="Ribosomal protein S2"/>
    <property type="match status" value="1"/>
</dbReference>
<dbReference type="InterPro" id="IPR001865">
    <property type="entry name" value="Ribosomal_uS2"/>
</dbReference>
<dbReference type="PANTHER" id="PTHR12534">
    <property type="entry name" value="30S RIBOSOMAL PROTEIN S2 PROKARYOTIC AND ORGANELLAR"/>
    <property type="match status" value="1"/>
</dbReference>
<proteinExistence type="inferred from homology"/>
<dbReference type="PRINTS" id="PR00395">
    <property type="entry name" value="RIBOSOMALS2"/>
</dbReference>
<evidence type="ECO:0000256" key="1">
    <source>
        <dbReference type="ARBA" id="ARBA00006242"/>
    </source>
</evidence>
<gene>
    <name evidence="5 7" type="primary">rpsB</name>
    <name evidence="7" type="ORF">COU88_00080</name>
</gene>
<organism evidence="7 8">
    <name type="scientific">Candidatus Roizmanbacteria bacterium CG10_big_fil_rev_8_21_14_0_10_39_6</name>
    <dbReference type="NCBI Taxonomy" id="1974853"/>
    <lineage>
        <taxon>Bacteria</taxon>
        <taxon>Candidatus Roizmaniibacteriota</taxon>
    </lineage>
</organism>
<keyword evidence="3 5" id="KW-0687">Ribonucleoprotein</keyword>
<keyword evidence="2 5" id="KW-0689">Ribosomal protein</keyword>
<dbReference type="Gene3D" id="1.10.287.610">
    <property type="entry name" value="Helix hairpin bin"/>
    <property type="match status" value="1"/>
</dbReference>
<dbReference type="GO" id="GO:0022627">
    <property type="term" value="C:cytosolic small ribosomal subunit"/>
    <property type="evidence" value="ECO:0007669"/>
    <property type="project" value="TreeGrafter"/>
</dbReference>
<evidence type="ECO:0000256" key="6">
    <source>
        <dbReference type="SAM" id="MobiDB-lite"/>
    </source>
</evidence>
<evidence type="ECO:0000313" key="8">
    <source>
        <dbReference type="Proteomes" id="UP000229554"/>
    </source>
</evidence>
<dbReference type="NCBIfam" id="TIGR01011">
    <property type="entry name" value="rpsB_bact"/>
    <property type="match status" value="1"/>
</dbReference>
<feature type="region of interest" description="Disordered" evidence="6">
    <location>
        <begin position="248"/>
        <end position="271"/>
    </location>
</feature>
<dbReference type="InterPro" id="IPR005706">
    <property type="entry name" value="Ribosomal_uS2_bac/mit/plastid"/>
</dbReference>
<comment type="caution">
    <text evidence="7">The sequence shown here is derived from an EMBL/GenBank/DDBJ whole genome shotgun (WGS) entry which is preliminary data.</text>
</comment>
<dbReference type="EMBL" id="PFED01000003">
    <property type="protein sequence ID" value="PJE63333.1"/>
    <property type="molecule type" value="Genomic_DNA"/>
</dbReference>
<evidence type="ECO:0000256" key="2">
    <source>
        <dbReference type="ARBA" id="ARBA00022980"/>
    </source>
</evidence>
<dbReference type="HAMAP" id="MF_00291_B">
    <property type="entry name" value="Ribosomal_uS2_B"/>
    <property type="match status" value="1"/>
</dbReference>
<dbReference type="GO" id="GO:0006412">
    <property type="term" value="P:translation"/>
    <property type="evidence" value="ECO:0007669"/>
    <property type="project" value="UniProtKB-UniRule"/>
</dbReference>
<accession>A0A2M8KTY6</accession>
<protein>
    <recommendedName>
        <fullName evidence="4 5">Small ribosomal subunit protein uS2</fullName>
    </recommendedName>
</protein>
<reference evidence="8" key="1">
    <citation type="submission" date="2017-09" db="EMBL/GenBank/DDBJ databases">
        <title>Depth-based differentiation of microbial function through sediment-hosted aquifers and enrichment of novel symbionts in the deep terrestrial subsurface.</title>
        <authorList>
            <person name="Probst A.J."/>
            <person name="Ladd B."/>
            <person name="Jarett J.K."/>
            <person name="Geller-Mcgrath D.E."/>
            <person name="Sieber C.M.K."/>
            <person name="Emerson J.B."/>
            <person name="Anantharaman K."/>
            <person name="Thomas B.C."/>
            <person name="Malmstrom R."/>
            <person name="Stieglmeier M."/>
            <person name="Klingl A."/>
            <person name="Woyke T."/>
            <person name="Ryan C.M."/>
            <person name="Banfield J.F."/>
        </authorList>
    </citation>
    <scope>NUCLEOTIDE SEQUENCE [LARGE SCALE GENOMIC DNA]</scope>
</reference>
<dbReference type="GO" id="GO:0003735">
    <property type="term" value="F:structural constituent of ribosome"/>
    <property type="evidence" value="ECO:0007669"/>
    <property type="project" value="InterPro"/>
</dbReference>
<evidence type="ECO:0000256" key="5">
    <source>
        <dbReference type="HAMAP-Rule" id="MF_00291"/>
    </source>
</evidence>
<comment type="similarity">
    <text evidence="1 5">Belongs to the universal ribosomal protein uS2 family.</text>
</comment>
<dbReference type="Proteomes" id="UP000229554">
    <property type="component" value="Unassembled WGS sequence"/>
</dbReference>
<dbReference type="PANTHER" id="PTHR12534:SF0">
    <property type="entry name" value="SMALL RIBOSOMAL SUBUNIT PROTEIN US2M"/>
    <property type="match status" value="1"/>
</dbReference>
<evidence type="ECO:0000256" key="4">
    <source>
        <dbReference type="ARBA" id="ARBA00035256"/>
    </source>
</evidence>